<proteinExistence type="predicted"/>
<keyword evidence="3" id="KW-0378">Hydrolase</keyword>
<organism evidence="3 4">
    <name type="scientific">Macrococcus carouselicus</name>
    <dbReference type="NCBI Taxonomy" id="69969"/>
    <lineage>
        <taxon>Bacteria</taxon>
        <taxon>Bacillati</taxon>
        <taxon>Bacillota</taxon>
        <taxon>Bacilli</taxon>
        <taxon>Bacillales</taxon>
        <taxon>Staphylococcaceae</taxon>
        <taxon>Macrococcus</taxon>
    </lineage>
</organism>
<dbReference type="InterPro" id="IPR003709">
    <property type="entry name" value="VanY-like_core_dom"/>
</dbReference>
<dbReference type="RefSeq" id="WP_133418215.1">
    <property type="nucleotide sequence ID" value="NZ_SCWD01000004.1"/>
</dbReference>
<feature type="domain" description="D-alanyl-D-alanine carboxypeptidase-like core" evidence="2">
    <location>
        <begin position="77"/>
        <end position="201"/>
    </location>
</feature>
<dbReference type="Proteomes" id="UP000295280">
    <property type="component" value="Unassembled WGS sequence"/>
</dbReference>
<dbReference type="GO" id="GO:0004180">
    <property type="term" value="F:carboxypeptidase activity"/>
    <property type="evidence" value="ECO:0007669"/>
    <property type="project" value="UniProtKB-KW"/>
</dbReference>
<protein>
    <submittedName>
        <fullName evidence="3">D-alanyl-D-alanine carboxypeptidase family protein</fullName>
    </submittedName>
</protein>
<evidence type="ECO:0000313" key="3">
    <source>
        <dbReference type="EMBL" id="TDM00719.1"/>
    </source>
</evidence>
<comment type="caution">
    <text evidence="3">The sequence shown here is derived from an EMBL/GenBank/DDBJ whole genome shotgun (WGS) entry which is preliminary data.</text>
</comment>
<dbReference type="Pfam" id="PF02557">
    <property type="entry name" value="VanY"/>
    <property type="match status" value="1"/>
</dbReference>
<evidence type="ECO:0000256" key="1">
    <source>
        <dbReference type="ARBA" id="ARBA00022729"/>
    </source>
</evidence>
<dbReference type="InterPro" id="IPR052179">
    <property type="entry name" value="DD-CPase-like"/>
</dbReference>
<dbReference type="GO" id="GO:0006508">
    <property type="term" value="P:proteolysis"/>
    <property type="evidence" value="ECO:0007669"/>
    <property type="project" value="InterPro"/>
</dbReference>
<keyword evidence="3" id="KW-0645">Protease</keyword>
<keyword evidence="1" id="KW-0732">Signal</keyword>
<keyword evidence="4" id="KW-1185">Reference proteome</keyword>
<keyword evidence="3" id="KW-0121">Carboxypeptidase</keyword>
<dbReference type="OrthoDB" id="9792074at2"/>
<dbReference type="PROSITE" id="PS51257">
    <property type="entry name" value="PROKAR_LIPOPROTEIN"/>
    <property type="match status" value="1"/>
</dbReference>
<accession>A0A9Q8CHG1</accession>
<dbReference type="Gene3D" id="3.30.1380.10">
    <property type="match status" value="1"/>
</dbReference>
<dbReference type="Pfam" id="PF08139">
    <property type="entry name" value="LPAM_1"/>
    <property type="match status" value="1"/>
</dbReference>
<sequence>MKKIIIAALALIALSGCSEQVEYSASITDNIKKISPLELWTESKEKSVVDGITYYGDTLIVNKEIALPEDYAPGENAAARKALNQLIAAGEEQGLHFAIRSGYRSYDEQNVLYSNYVARDGKAAADKYSAEPGHSEHQTGLAYDLGSVESVKDFTISFGDTPEGKWLQTHAQEYGFIIRYPEGKTHVTGYQYEPWHIRYLGRALAQDVYHSKLTLEEYFGMYNPAESQS</sequence>
<evidence type="ECO:0000313" key="4">
    <source>
        <dbReference type="Proteomes" id="UP000295280"/>
    </source>
</evidence>
<dbReference type="InterPro" id="IPR058193">
    <property type="entry name" value="VanY/YodJ_core_dom"/>
</dbReference>
<reference evidence="3 4" key="1">
    <citation type="submission" date="2019-01" db="EMBL/GenBank/DDBJ databases">
        <title>Draft genome sequences of the type strains of six Macrococcus species.</title>
        <authorList>
            <person name="Mazhar S."/>
            <person name="Altermann E."/>
            <person name="Hill C."/>
            <person name="Mcauliffe O."/>
        </authorList>
    </citation>
    <scope>NUCLEOTIDE SEQUENCE [LARGE SCALE GENOMIC DNA]</scope>
    <source>
        <strain evidence="3 4">ATCC 51828</strain>
    </source>
</reference>
<evidence type="ECO:0000259" key="2">
    <source>
        <dbReference type="Pfam" id="PF02557"/>
    </source>
</evidence>
<dbReference type="AlphaFoldDB" id="A0A9Q8CHG1"/>
<dbReference type="SUPFAM" id="SSF55166">
    <property type="entry name" value="Hedgehog/DD-peptidase"/>
    <property type="match status" value="1"/>
</dbReference>
<name>A0A9Q8CHG1_9STAP</name>
<dbReference type="PANTHER" id="PTHR34385">
    <property type="entry name" value="D-ALANYL-D-ALANINE CARBOXYPEPTIDASE"/>
    <property type="match status" value="1"/>
</dbReference>
<dbReference type="CDD" id="cd14852">
    <property type="entry name" value="LD-carboxypeptidase"/>
    <property type="match status" value="1"/>
</dbReference>
<dbReference type="InterPro" id="IPR012640">
    <property type="entry name" value="Membr_lipoprot_lipid_attach_CS"/>
</dbReference>
<gene>
    <name evidence="3" type="ORF">ERX40_09260</name>
</gene>
<dbReference type="PANTHER" id="PTHR34385:SF1">
    <property type="entry name" value="PEPTIDOGLYCAN L-ALANYL-D-GLUTAMATE ENDOPEPTIDASE CWLK"/>
    <property type="match status" value="1"/>
</dbReference>
<dbReference type="EMBL" id="SCWD01000004">
    <property type="protein sequence ID" value="TDM00719.1"/>
    <property type="molecule type" value="Genomic_DNA"/>
</dbReference>
<dbReference type="InterPro" id="IPR009045">
    <property type="entry name" value="Zn_M74/Hedgehog-like"/>
</dbReference>